<dbReference type="GO" id="GO:0005506">
    <property type="term" value="F:iron ion binding"/>
    <property type="evidence" value="ECO:0007669"/>
    <property type="project" value="UniProtKB-UniRule"/>
</dbReference>
<evidence type="ECO:0000256" key="11">
    <source>
        <dbReference type="HAMAP-Rule" id="MF_03154"/>
    </source>
</evidence>
<feature type="binding site" evidence="11">
    <location>
        <position position="91"/>
    </location>
    <ligand>
        <name>Ni(2+)</name>
        <dbReference type="ChEBI" id="CHEBI:49786"/>
        <note>for nickel-dependent acireductone dioxygenase activity</note>
    </ligand>
</feature>
<dbReference type="GO" id="GO:0016151">
    <property type="term" value="F:nickel cation binding"/>
    <property type="evidence" value="ECO:0007669"/>
    <property type="project" value="UniProtKB-UniRule"/>
</dbReference>
<feature type="binding site" evidence="11">
    <location>
        <position position="134"/>
    </location>
    <ligand>
        <name>Fe(2+)</name>
        <dbReference type="ChEBI" id="CHEBI:29033"/>
        <note>for iron-dependent acireductone dioxygenase activity</note>
    </ligand>
</feature>
<feature type="binding site" evidence="11">
    <location>
        <position position="91"/>
    </location>
    <ligand>
        <name>Fe(2+)</name>
        <dbReference type="ChEBI" id="CHEBI:29033"/>
        <note>for iron-dependent acireductone dioxygenase activity</note>
    </ligand>
</feature>
<keyword evidence="5 11" id="KW-0479">Metal-binding</keyword>
<dbReference type="EMBL" id="JBAMIC010000011">
    <property type="protein sequence ID" value="KAK7100073.1"/>
    <property type="molecule type" value="Genomic_DNA"/>
</dbReference>
<reference evidence="12 13" key="1">
    <citation type="submission" date="2024-02" db="EMBL/GenBank/DDBJ databases">
        <title>Chromosome-scale genome assembly of the rough periwinkle Littorina saxatilis.</title>
        <authorList>
            <person name="De Jode A."/>
            <person name="Faria R."/>
            <person name="Formenti G."/>
            <person name="Sims Y."/>
            <person name="Smith T.P."/>
            <person name="Tracey A."/>
            <person name="Wood J.M.D."/>
            <person name="Zagrodzka Z.B."/>
            <person name="Johannesson K."/>
            <person name="Butlin R.K."/>
            <person name="Leder E.H."/>
        </authorList>
    </citation>
    <scope>NUCLEOTIDE SEQUENCE [LARGE SCALE GENOMIC DNA]</scope>
    <source>
        <strain evidence="12">Snail1</strain>
        <tissue evidence="12">Muscle</tissue>
    </source>
</reference>
<comment type="catalytic activity">
    <reaction evidence="1 11">
        <text>1,2-dihydroxy-5-(methylsulfanyl)pent-1-en-3-one + O2 = 4-methylsulfanyl-2-oxobutanoate + formate + 2 H(+)</text>
        <dbReference type="Rhea" id="RHEA:24504"/>
        <dbReference type="ChEBI" id="CHEBI:15378"/>
        <dbReference type="ChEBI" id="CHEBI:15379"/>
        <dbReference type="ChEBI" id="CHEBI:15740"/>
        <dbReference type="ChEBI" id="CHEBI:16723"/>
        <dbReference type="ChEBI" id="CHEBI:49252"/>
        <dbReference type="EC" id="1.13.11.54"/>
    </reaction>
</comment>
<dbReference type="Gene3D" id="2.60.120.10">
    <property type="entry name" value="Jelly Rolls"/>
    <property type="match status" value="1"/>
</dbReference>
<gene>
    <name evidence="12" type="ORF">V1264_023075</name>
</gene>
<dbReference type="HAMAP" id="MF_03154">
    <property type="entry name" value="Salvage_MtnD_euk"/>
    <property type="match status" value="1"/>
</dbReference>
<dbReference type="SUPFAM" id="SSF51182">
    <property type="entry name" value="RmlC-like cupins"/>
    <property type="match status" value="1"/>
</dbReference>
<keyword evidence="10 11" id="KW-0539">Nucleus</keyword>
<name>A0AAN9B6J1_9CAEN</name>
<evidence type="ECO:0000313" key="13">
    <source>
        <dbReference type="Proteomes" id="UP001374579"/>
    </source>
</evidence>
<dbReference type="GO" id="GO:0010309">
    <property type="term" value="F:acireductone dioxygenase [iron(II)-requiring] activity"/>
    <property type="evidence" value="ECO:0007669"/>
    <property type="project" value="UniProtKB-UniRule"/>
</dbReference>
<evidence type="ECO:0000256" key="7">
    <source>
        <dbReference type="ARBA" id="ARBA00023002"/>
    </source>
</evidence>
<dbReference type="Proteomes" id="UP001374579">
    <property type="component" value="Unassembled WGS sequence"/>
</dbReference>
<keyword evidence="9 11" id="KW-0486">Methionine biosynthesis</keyword>
<comment type="subcellular location">
    <subcellularLocation>
        <location evidence="11">Cytoplasm</location>
    </subcellularLocation>
    <subcellularLocation>
        <location evidence="11">Nucleus</location>
    </subcellularLocation>
</comment>
<keyword evidence="2 11" id="KW-0963">Cytoplasm</keyword>
<evidence type="ECO:0000313" key="12">
    <source>
        <dbReference type="EMBL" id="KAK7100073.1"/>
    </source>
</evidence>
<dbReference type="GO" id="GO:0005634">
    <property type="term" value="C:nucleus"/>
    <property type="evidence" value="ECO:0007669"/>
    <property type="project" value="UniProtKB-SubCell"/>
</dbReference>
<evidence type="ECO:0000256" key="5">
    <source>
        <dbReference type="ARBA" id="ARBA00022723"/>
    </source>
</evidence>
<feature type="binding site" evidence="11">
    <location>
        <position position="95"/>
    </location>
    <ligand>
        <name>Fe(2+)</name>
        <dbReference type="ChEBI" id="CHEBI:29033"/>
        <note>for iron-dependent acireductone dioxygenase activity</note>
    </ligand>
</feature>
<feature type="binding site" evidence="11">
    <location>
        <position position="89"/>
    </location>
    <ligand>
        <name>Fe(2+)</name>
        <dbReference type="ChEBI" id="CHEBI:29033"/>
        <note>for iron-dependent acireductone dioxygenase activity</note>
    </ligand>
</feature>
<dbReference type="InterPro" id="IPR027496">
    <property type="entry name" value="ARD_euk"/>
</dbReference>
<evidence type="ECO:0000256" key="8">
    <source>
        <dbReference type="ARBA" id="ARBA00023004"/>
    </source>
</evidence>
<dbReference type="AlphaFoldDB" id="A0AAN9B6J1"/>
<sequence>MAATLRAWYRDGSDGNPQELHKTDPPQMLTAEQVLREAGVKYWRVENCNDEAEQYQLSQGYIMTDFMDISRQAMGDDFEKKTGIFYSEHLHEDAEIRLVVAGSGYFEIRSYDDRWIRLHLREGDLIHLPPGIYHRLALDSNEHIKFFRLFSEVPKWEAFFRPDADAHPAREKFMNTRPTAIAATS</sequence>
<dbReference type="PANTHER" id="PTHR23418:SF0">
    <property type="entry name" value="ACIREDUCTONE DIOXYGENASE"/>
    <property type="match status" value="1"/>
</dbReference>
<dbReference type="EC" id="1.13.11.54" evidence="11"/>
<comment type="cofactor">
    <cofactor evidence="11">
        <name>Fe(2+)</name>
        <dbReference type="ChEBI" id="CHEBI:29033"/>
    </cofactor>
    <cofactor evidence="11">
        <name>Ni(2+)</name>
        <dbReference type="ChEBI" id="CHEBI:49786"/>
    </cofactor>
    <text evidence="11">Binds either 1 Fe or Ni cation per monomer. Iron-binding promotes an acireductone dioxygenase reaction producing 2-keto-4-methylthiobutyrate, while nickel-binding promotes an acireductone dioxygenase reaction producing 3-(methylsulfanyl)propanoate.</text>
</comment>
<dbReference type="GO" id="GO:0019509">
    <property type="term" value="P:L-methionine salvage from methylthioadenosine"/>
    <property type="evidence" value="ECO:0007669"/>
    <property type="project" value="UniProtKB-UniRule"/>
</dbReference>
<keyword evidence="4 11" id="KW-0028">Amino-acid biosynthesis</keyword>
<dbReference type="EC" id="1.13.11.53" evidence="11"/>
<feature type="binding site" evidence="11">
    <location>
        <position position="95"/>
    </location>
    <ligand>
        <name>Ni(2+)</name>
        <dbReference type="ChEBI" id="CHEBI:49786"/>
        <note>for nickel-dependent acireductone dioxygenase activity</note>
    </ligand>
</feature>
<proteinExistence type="inferred from homology"/>
<dbReference type="GO" id="GO:0010308">
    <property type="term" value="F:acireductone dioxygenase (Ni2+-requiring) activity"/>
    <property type="evidence" value="ECO:0007669"/>
    <property type="project" value="UniProtKB-UniRule"/>
</dbReference>
<evidence type="ECO:0000256" key="6">
    <source>
        <dbReference type="ARBA" id="ARBA00022964"/>
    </source>
</evidence>
<evidence type="ECO:0000256" key="9">
    <source>
        <dbReference type="ARBA" id="ARBA00023167"/>
    </source>
</evidence>
<feature type="binding site" evidence="11">
    <location>
        <position position="89"/>
    </location>
    <ligand>
        <name>Ni(2+)</name>
        <dbReference type="ChEBI" id="CHEBI:49786"/>
        <note>for nickel-dependent acireductone dioxygenase activity</note>
    </ligand>
</feature>
<dbReference type="Pfam" id="PF03079">
    <property type="entry name" value="ARD"/>
    <property type="match status" value="1"/>
</dbReference>
<protein>
    <recommendedName>
        <fullName evidence="11">Acireductone dioxygenase</fullName>
    </recommendedName>
    <alternativeName>
        <fullName evidence="11">Acireductone dioxygenase (Fe(2+)-requiring)</fullName>
        <shortName evidence="11">ARD'</shortName>
        <shortName evidence="11">Fe-ARD</shortName>
        <ecNumber evidence="11">1.13.11.54</ecNumber>
    </alternativeName>
    <alternativeName>
        <fullName evidence="11">Acireductone dioxygenase (Ni(2+)-requiring)</fullName>
        <shortName evidence="11">ARD</shortName>
        <shortName evidence="11">Ni-ARD</shortName>
        <ecNumber evidence="11">1.13.11.53</ecNumber>
    </alternativeName>
</protein>
<comment type="caution">
    <text evidence="12">The sequence shown here is derived from an EMBL/GenBank/DDBJ whole genome shotgun (WGS) entry which is preliminary data.</text>
</comment>
<feature type="binding site" evidence="11">
    <location>
        <position position="134"/>
    </location>
    <ligand>
        <name>Ni(2+)</name>
        <dbReference type="ChEBI" id="CHEBI:49786"/>
        <note>for nickel-dependent acireductone dioxygenase activity</note>
    </ligand>
</feature>
<evidence type="ECO:0000256" key="10">
    <source>
        <dbReference type="ARBA" id="ARBA00023242"/>
    </source>
</evidence>
<keyword evidence="8 11" id="KW-0408">Iron</keyword>
<organism evidence="12 13">
    <name type="scientific">Littorina saxatilis</name>
    <dbReference type="NCBI Taxonomy" id="31220"/>
    <lineage>
        <taxon>Eukaryota</taxon>
        <taxon>Metazoa</taxon>
        <taxon>Spiralia</taxon>
        <taxon>Lophotrochozoa</taxon>
        <taxon>Mollusca</taxon>
        <taxon>Gastropoda</taxon>
        <taxon>Caenogastropoda</taxon>
        <taxon>Littorinimorpha</taxon>
        <taxon>Littorinoidea</taxon>
        <taxon>Littorinidae</taxon>
        <taxon>Littorina</taxon>
    </lineage>
</organism>
<evidence type="ECO:0000256" key="1">
    <source>
        <dbReference type="ARBA" id="ARBA00000428"/>
    </source>
</evidence>
<dbReference type="InterPro" id="IPR011051">
    <property type="entry name" value="RmlC_Cupin_sf"/>
</dbReference>
<dbReference type="GO" id="GO:0005737">
    <property type="term" value="C:cytoplasm"/>
    <property type="evidence" value="ECO:0007669"/>
    <property type="project" value="UniProtKB-SubCell"/>
</dbReference>
<keyword evidence="3 11" id="KW-0533">Nickel</keyword>
<keyword evidence="7 11" id="KW-0560">Oxidoreductase</keyword>
<comment type="pathway">
    <text evidence="11">Amino-acid biosynthesis; L-methionine biosynthesis via salvage pathway; L-methionine from S-methyl-5-thio-alpha-D-ribose 1-phosphate: step 5/6.</text>
</comment>
<dbReference type="InterPro" id="IPR004313">
    <property type="entry name" value="ARD"/>
</dbReference>
<keyword evidence="13" id="KW-1185">Reference proteome</keyword>
<dbReference type="PANTHER" id="PTHR23418">
    <property type="entry name" value="ACIREDUCTONE DIOXYGENASE"/>
    <property type="match status" value="1"/>
</dbReference>
<evidence type="ECO:0000256" key="4">
    <source>
        <dbReference type="ARBA" id="ARBA00022605"/>
    </source>
</evidence>
<comment type="catalytic activity">
    <reaction evidence="11">
        <text>1,2-dihydroxy-5-(methylsulfanyl)pent-1-en-3-one + O2 = 3-(methylsulfanyl)propanoate + CO + formate + 2 H(+)</text>
        <dbReference type="Rhea" id="RHEA:14161"/>
        <dbReference type="ChEBI" id="CHEBI:15378"/>
        <dbReference type="ChEBI" id="CHEBI:15379"/>
        <dbReference type="ChEBI" id="CHEBI:15740"/>
        <dbReference type="ChEBI" id="CHEBI:17245"/>
        <dbReference type="ChEBI" id="CHEBI:49016"/>
        <dbReference type="ChEBI" id="CHEBI:49252"/>
        <dbReference type="EC" id="1.13.11.53"/>
    </reaction>
</comment>
<keyword evidence="6 11" id="KW-0223">Dioxygenase</keyword>
<dbReference type="InterPro" id="IPR014710">
    <property type="entry name" value="RmlC-like_jellyroll"/>
</dbReference>
<comment type="similarity">
    <text evidence="11">Belongs to the acireductone dioxygenase (ARD) family.</text>
</comment>
<evidence type="ECO:0000256" key="3">
    <source>
        <dbReference type="ARBA" id="ARBA00022596"/>
    </source>
</evidence>
<dbReference type="CDD" id="cd02232">
    <property type="entry name" value="cupin_ARD"/>
    <property type="match status" value="1"/>
</dbReference>
<evidence type="ECO:0000256" key="2">
    <source>
        <dbReference type="ARBA" id="ARBA00022490"/>
    </source>
</evidence>
<comment type="function">
    <text evidence="11">Catalyzes 2 different reactions between oxygen and the acireductone 1,2-dihydroxy-3-keto-5-methylthiopentene (DHK-MTPene) depending upon the metal bound in the active site. Fe-containing acireductone dioxygenase (Fe-ARD) produces formate and 2-keto-4-methylthiobutyrate (KMTB), the alpha-ketoacid precursor of methionine in the methionine recycle pathway. Ni-containing acireductone dioxygenase (Ni-ARD) produces methylthiopropionate, carbon monoxide and formate, and does not lie on the methionine recycle pathway.</text>
</comment>
<accession>A0AAN9B6J1</accession>
<dbReference type="FunFam" id="2.60.120.10:FF:000099">
    <property type="entry name" value="1,2-dihydroxy-3-keto-5-methylthiopentene dioxygenase"/>
    <property type="match status" value="1"/>
</dbReference>